<protein>
    <submittedName>
        <fullName evidence="3">DUF4124 domain-containing protein</fullName>
    </submittedName>
</protein>
<evidence type="ECO:0000313" key="3">
    <source>
        <dbReference type="EMBL" id="MBN7795230.1"/>
    </source>
</evidence>
<dbReference type="InterPro" id="IPR025392">
    <property type="entry name" value="DUF4124"/>
</dbReference>
<feature type="region of interest" description="Disordered" evidence="1">
    <location>
        <begin position="49"/>
        <end position="80"/>
    </location>
</feature>
<feature type="compositionally biased region" description="Basic and acidic residues" evidence="1">
    <location>
        <begin position="61"/>
        <end position="80"/>
    </location>
</feature>
<evidence type="ECO:0000259" key="2">
    <source>
        <dbReference type="Pfam" id="PF13511"/>
    </source>
</evidence>
<feature type="domain" description="DUF4124" evidence="2">
    <location>
        <begin position="2"/>
        <end position="42"/>
    </location>
</feature>
<dbReference type="AlphaFoldDB" id="A0A939DBQ4"/>
<dbReference type="Proteomes" id="UP000664303">
    <property type="component" value="Unassembled WGS sequence"/>
</dbReference>
<proteinExistence type="predicted"/>
<gene>
    <name evidence="3" type="ORF">JYP50_01420</name>
</gene>
<dbReference type="EMBL" id="JAFKCZ010000001">
    <property type="protein sequence ID" value="MBN7795230.1"/>
    <property type="molecule type" value="Genomic_DNA"/>
</dbReference>
<keyword evidence="4" id="KW-1185">Reference proteome</keyword>
<accession>A0A939DBQ4</accession>
<feature type="region of interest" description="Disordered" evidence="1">
    <location>
        <begin position="1"/>
        <end position="35"/>
    </location>
</feature>
<feature type="compositionally biased region" description="Basic and acidic residues" evidence="1">
    <location>
        <begin position="13"/>
        <end position="29"/>
    </location>
</feature>
<evidence type="ECO:0000313" key="4">
    <source>
        <dbReference type="Proteomes" id="UP000664303"/>
    </source>
</evidence>
<sequence length="137" mass="15040">MACTSPGASADKSYYRWLDDRGNPVHSDRPPPAGTPYEVISAGSSLKRVVTPDEGAVPPEVKPRVGNEFEQVDTKAKEEQFEKNPELCELARSNLSTLNSAARVRLRDENGELVFLSDEQKAAEVAKAEQMIDVHCP</sequence>
<dbReference type="Pfam" id="PF13511">
    <property type="entry name" value="DUF4124"/>
    <property type="match status" value="1"/>
</dbReference>
<evidence type="ECO:0000256" key="1">
    <source>
        <dbReference type="SAM" id="MobiDB-lite"/>
    </source>
</evidence>
<organism evidence="3 4">
    <name type="scientific">Parahaliea mediterranea</name>
    <dbReference type="NCBI Taxonomy" id="651086"/>
    <lineage>
        <taxon>Bacteria</taxon>
        <taxon>Pseudomonadati</taxon>
        <taxon>Pseudomonadota</taxon>
        <taxon>Gammaproteobacteria</taxon>
        <taxon>Cellvibrionales</taxon>
        <taxon>Halieaceae</taxon>
        <taxon>Parahaliea</taxon>
    </lineage>
</organism>
<name>A0A939DBQ4_9GAMM</name>
<comment type="caution">
    <text evidence="3">The sequence shown here is derived from an EMBL/GenBank/DDBJ whole genome shotgun (WGS) entry which is preliminary data.</text>
</comment>
<reference evidence="3" key="1">
    <citation type="submission" date="2021-02" db="EMBL/GenBank/DDBJ databases">
        <title>PHA producing bacteria isolated from coastal sediment in Guangdong, Shenzhen.</title>
        <authorList>
            <person name="Zheng W."/>
            <person name="Yu S."/>
            <person name="Huang Y."/>
        </authorList>
    </citation>
    <scope>NUCLEOTIDE SEQUENCE</scope>
    <source>
        <strain evidence="3">TN14-10</strain>
    </source>
</reference>